<comment type="caution">
    <text evidence="2">The sequence shown here is derived from an EMBL/GenBank/DDBJ whole genome shotgun (WGS) entry which is preliminary data.</text>
</comment>
<dbReference type="RefSeq" id="WP_152572379.1">
    <property type="nucleotide sequence ID" value="NZ_VIKU02000001.1"/>
</dbReference>
<accession>A0A967AWE5</accession>
<name>A0A967AWE5_9FLAO</name>
<feature type="signal peptide" evidence="1">
    <location>
        <begin position="1"/>
        <end position="21"/>
    </location>
</feature>
<protein>
    <submittedName>
        <fullName evidence="2">Uncharacterized protein</fullName>
    </submittedName>
</protein>
<reference evidence="2" key="2">
    <citation type="submission" date="2020-03" db="EMBL/GenBank/DDBJ databases">
        <title>Flavobacteriaceae bacterium strain TP-CH-4, a member of the family Flavobacteriaceae isolated from a deep-sea seamount.</title>
        <authorList>
            <person name="Zhang D.-C."/>
        </authorList>
    </citation>
    <scope>NUCLEOTIDE SEQUENCE</scope>
    <source>
        <strain evidence="2">TP-CH-4</strain>
    </source>
</reference>
<gene>
    <name evidence="2" type="ORF">FK220_000760</name>
</gene>
<keyword evidence="3" id="KW-1185">Reference proteome</keyword>
<evidence type="ECO:0000313" key="2">
    <source>
        <dbReference type="EMBL" id="NHF57851.1"/>
    </source>
</evidence>
<dbReference type="AlphaFoldDB" id="A0A967AWE5"/>
<reference evidence="2" key="1">
    <citation type="submission" date="2019-07" db="EMBL/GenBank/DDBJ databases">
        <authorList>
            <person name="De-Chao Zhang Q."/>
        </authorList>
    </citation>
    <scope>NUCLEOTIDE SEQUENCE</scope>
    <source>
        <strain evidence="2">TP-CH-4</strain>
    </source>
</reference>
<keyword evidence="1" id="KW-0732">Signal</keyword>
<dbReference type="EMBL" id="VIKU02000001">
    <property type="protein sequence ID" value="NHF57851.1"/>
    <property type="molecule type" value="Genomic_DNA"/>
</dbReference>
<evidence type="ECO:0000313" key="3">
    <source>
        <dbReference type="Proteomes" id="UP000707206"/>
    </source>
</evidence>
<feature type="chain" id="PRO_5037583418" evidence="1">
    <location>
        <begin position="22"/>
        <end position="118"/>
    </location>
</feature>
<organism evidence="2 3">
    <name type="scientific">Pelagihabitans pacificus</name>
    <dbReference type="NCBI Taxonomy" id="2696054"/>
    <lineage>
        <taxon>Bacteria</taxon>
        <taxon>Pseudomonadati</taxon>
        <taxon>Bacteroidota</taxon>
        <taxon>Flavobacteriia</taxon>
        <taxon>Flavobacteriales</taxon>
        <taxon>Flavobacteriaceae</taxon>
        <taxon>Pelagihabitans</taxon>
    </lineage>
</organism>
<sequence length="118" mass="12999">MRKLSVLVVAAMLLSTGSLLANDGKKGKTKKASKTEVKSLSTQIGKLLNYNNFTEDEAGETAQVLFTLNSEKEIVVLSVDTEDATMDAFIKNRLNYQEVDVDAYEDGKKYTVSVRIDS</sequence>
<proteinExistence type="predicted"/>
<evidence type="ECO:0000256" key="1">
    <source>
        <dbReference type="SAM" id="SignalP"/>
    </source>
</evidence>
<dbReference type="Proteomes" id="UP000707206">
    <property type="component" value="Unassembled WGS sequence"/>
</dbReference>